<reference evidence="2 3" key="1">
    <citation type="submission" date="2015-10" db="EMBL/GenBank/DDBJ databases">
        <title>Full genome of DAOMC 229536 Phialocephala scopiformis, a fungal endophyte of spruce producing the potent anti-insectan compound rugulosin.</title>
        <authorList>
            <consortium name="DOE Joint Genome Institute"/>
            <person name="Walker A.K."/>
            <person name="Frasz S.L."/>
            <person name="Seifert K.A."/>
            <person name="Miller J.D."/>
            <person name="Mondo S.J."/>
            <person name="Labutti K."/>
            <person name="Lipzen A."/>
            <person name="Dockter R."/>
            <person name="Kennedy M."/>
            <person name="Grigoriev I.V."/>
            <person name="Spatafora J.W."/>
        </authorList>
    </citation>
    <scope>NUCLEOTIDE SEQUENCE [LARGE SCALE GENOMIC DNA]</scope>
    <source>
        <strain evidence="2 3">CBS 120377</strain>
    </source>
</reference>
<evidence type="ECO:0000256" key="1">
    <source>
        <dbReference type="SAM" id="MobiDB-lite"/>
    </source>
</evidence>
<keyword evidence="3" id="KW-1185">Reference proteome</keyword>
<sequence length="513" mass="56294">MPTEVQANWTRLIRGCGCSHCRALDRFLVDREAETHRFSGHVGDRKHLISVLSTDEQNGSIKISTDTSAISHTIHIQKIGEKIDRDFGKMEAWSLAQQKVQEISSSALRIILGDEDFRLALDLKPISPEPFSHSILAGSTTSPSFASPFVGSIGQPLSSPSFEVNIVSLASPTNGQRPKQQRLDKLPASLSTVSANNQLGIRPAFVSPVEPATNESLRSGASVPEAARHDPQTADQFPRWLILGLQALANSHPNDRFQVEMKNTIVDKITEVPCDAPLPAGKSFSDHRKFMVLPQINCMDCPGEPHFPGPGQSVRMFASHLETVLHRTRVELAIASGRERVAPGTLDRVVTSLSYPSLAKLPRNCSLVARRSSEKQEVRDLELCANTELVFRNGNRSSKLEAALAYTRGEEAKKVCMNCARLGPNDPFQKCIVMPNEFEGACTNCRYNNAGNSCSLQRSIVVPRKPRKSKTASAEETASRPPRVKATRYPSWLKAELNRSGSDRISGLDEGSN</sequence>
<dbReference type="InParanoid" id="A0A194WXU6"/>
<dbReference type="Pfam" id="PF12511">
    <property type="entry name" value="DUF3716"/>
    <property type="match status" value="1"/>
</dbReference>
<dbReference type="OrthoDB" id="3564681at2759"/>
<name>A0A194WXU6_MOLSC</name>
<organism evidence="2 3">
    <name type="scientific">Mollisia scopiformis</name>
    <name type="common">Conifer needle endophyte fungus</name>
    <name type="synonym">Phialocephala scopiformis</name>
    <dbReference type="NCBI Taxonomy" id="149040"/>
    <lineage>
        <taxon>Eukaryota</taxon>
        <taxon>Fungi</taxon>
        <taxon>Dikarya</taxon>
        <taxon>Ascomycota</taxon>
        <taxon>Pezizomycotina</taxon>
        <taxon>Leotiomycetes</taxon>
        <taxon>Helotiales</taxon>
        <taxon>Mollisiaceae</taxon>
        <taxon>Mollisia</taxon>
    </lineage>
</organism>
<dbReference type="AlphaFoldDB" id="A0A194WXU6"/>
<gene>
    <name evidence="2" type="ORF">LY89DRAFT_194462</name>
</gene>
<feature type="region of interest" description="Disordered" evidence="1">
    <location>
        <begin position="465"/>
        <end position="491"/>
    </location>
</feature>
<evidence type="ECO:0000313" key="2">
    <source>
        <dbReference type="EMBL" id="KUJ12801.1"/>
    </source>
</evidence>
<dbReference type="Proteomes" id="UP000070700">
    <property type="component" value="Unassembled WGS sequence"/>
</dbReference>
<dbReference type="RefSeq" id="XP_018067156.1">
    <property type="nucleotide sequence ID" value="XM_018205727.1"/>
</dbReference>
<dbReference type="EMBL" id="KQ947423">
    <property type="protein sequence ID" value="KUJ12801.1"/>
    <property type="molecule type" value="Genomic_DNA"/>
</dbReference>
<accession>A0A194WXU6</accession>
<proteinExistence type="predicted"/>
<dbReference type="InterPro" id="IPR022190">
    <property type="entry name" value="DUF3716"/>
</dbReference>
<dbReference type="KEGG" id="psco:LY89DRAFT_194462"/>
<dbReference type="STRING" id="149040.A0A194WXU6"/>
<protein>
    <submittedName>
        <fullName evidence="2">Uncharacterized protein</fullName>
    </submittedName>
</protein>
<dbReference type="GeneID" id="28815453"/>
<evidence type="ECO:0000313" key="3">
    <source>
        <dbReference type="Proteomes" id="UP000070700"/>
    </source>
</evidence>